<sequence length="141" mass="14762">MAPKDEPSSEFTSFYLQQSTQELAEDLDKARTADDFKGDALPMLIKALQQGTALFTPAEQKRIAPPLAKEGDARKAKTSAESDDEEDEDDSDATSSSGGSSTSSSGSDDEDDEGEDAEGGDAKTSSDSSSEDSSSSSSDED</sequence>
<gene>
    <name evidence="10" type="ORF">PG986_014248</name>
</gene>
<keyword evidence="6" id="KW-0539">Nucleus</keyword>
<keyword evidence="7" id="KW-0687">Ribonucleoprotein</keyword>
<evidence type="ECO:0000256" key="4">
    <source>
        <dbReference type="ARBA" id="ARBA00015339"/>
    </source>
</evidence>
<evidence type="ECO:0000313" key="11">
    <source>
        <dbReference type="Proteomes" id="UP001391051"/>
    </source>
</evidence>
<evidence type="ECO:0000256" key="3">
    <source>
        <dbReference type="ARBA" id="ARBA00006256"/>
    </source>
</evidence>
<dbReference type="EMBL" id="JAQQWE010000010">
    <property type="protein sequence ID" value="KAK7937380.1"/>
    <property type="molecule type" value="Genomic_DNA"/>
</dbReference>
<dbReference type="InterPro" id="IPR028217">
    <property type="entry name" value="Rsa3_C"/>
</dbReference>
<feature type="compositionally biased region" description="Low complexity" evidence="8">
    <location>
        <begin position="93"/>
        <end position="106"/>
    </location>
</feature>
<evidence type="ECO:0000256" key="6">
    <source>
        <dbReference type="ARBA" id="ARBA00023242"/>
    </source>
</evidence>
<evidence type="ECO:0000256" key="8">
    <source>
        <dbReference type="SAM" id="MobiDB-lite"/>
    </source>
</evidence>
<dbReference type="PANTHER" id="PTHR28127">
    <property type="entry name" value="RIBOSOME ASSEMBLY PROTEIN 3"/>
    <property type="match status" value="1"/>
</dbReference>
<feature type="compositionally biased region" description="Basic and acidic residues" evidence="8">
    <location>
        <begin position="69"/>
        <end position="80"/>
    </location>
</feature>
<dbReference type="RefSeq" id="XP_066692708.1">
    <property type="nucleotide sequence ID" value="XM_066850470.1"/>
</dbReference>
<feature type="compositionally biased region" description="Acidic residues" evidence="8">
    <location>
        <begin position="107"/>
        <end position="119"/>
    </location>
</feature>
<evidence type="ECO:0000256" key="5">
    <source>
        <dbReference type="ARBA" id="ARBA00022517"/>
    </source>
</evidence>
<reference evidence="10 11" key="1">
    <citation type="submission" date="2023-01" db="EMBL/GenBank/DDBJ databases">
        <title>Analysis of 21 Apiospora genomes using comparative genomics revels a genus with tremendous synthesis potential of carbohydrate active enzymes and secondary metabolites.</title>
        <authorList>
            <person name="Sorensen T."/>
        </authorList>
    </citation>
    <scope>NUCLEOTIDE SEQUENCE [LARGE SCALE GENOMIC DNA]</scope>
    <source>
        <strain evidence="10 11">CBS 24483</strain>
    </source>
</reference>
<dbReference type="Pfam" id="PF14615">
    <property type="entry name" value="Rsa3"/>
    <property type="match status" value="1"/>
</dbReference>
<proteinExistence type="inferred from homology"/>
<feature type="region of interest" description="Disordered" evidence="8">
    <location>
        <begin position="55"/>
        <end position="141"/>
    </location>
</feature>
<feature type="compositionally biased region" description="Low complexity" evidence="8">
    <location>
        <begin position="125"/>
        <end position="141"/>
    </location>
</feature>
<evidence type="ECO:0000256" key="7">
    <source>
        <dbReference type="ARBA" id="ARBA00023274"/>
    </source>
</evidence>
<accession>A0ABR1PSG5</accession>
<comment type="caution">
    <text evidence="10">The sequence shown here is derived from an EMBL/GenBank/DDBJ whole genome shotgun (WGS) entry which is preliminary data.</text>
</comment>
<protein>
    <recommendedName>
        <fullName evidence="4">Ribosome assembly protein 3</fullName>
    </recommendedName>
</protein>
<evidence type="ECO:0000259" key="9">
    <source>
        <dbReference type="Pfam" id="PF14615"/>
    </source>
</evidence>
<comment type="function">
    <text evidence="1">Required for efficient biogenesis of the 60S ribosomal subunit.</text>
</comment>
<feature type="compositionally biased region" description="Acidic residues" evidence="8">
    <location>
        <begin position="81"/>
        <end position="92"/>
    </location>
</feature>
<dbReference type="PANTHER" id="PTHR28127:SF1">
    <property type="entry name" value="RIBOSOME ASSEMBLY PROTEIN 3"/>
    <property type="match status" value="1"/>
</dbReference>
<organism evidence="10 11">
    <name type="scientific">Apiospora aurea</name>
    <dbReference type="NCBI Taxonomy" id="335848"/>
    <lineage>
        <taxon>Eukaryota</taxon>
        <taxon>Fungi</taxon>
        <taxon>Dikarya</taxon>
        <taxon>Ascomycota</taxon>
        <taxon>Pezizomycotina</taxon>
        <taxon>Sordariomycetes</taxon>
        <taxon>Xylariomycetidae</taxon>
        <taxon>Amphisphaeriales</taxon>
        <taxon>Apiosporaceae</taxon>
        <taxon>Apiospora</taxon>
    </lineage>
</organism>
<dbReference type="GeneID" id="92083532"/>
<comment type="subcellular location">
    <subcellularLocation>
        <location evidence="2">Nucleus</location>
        <location evidence="2">Nucleolus</location>
    </subcellularLocation>
</comment>
<comment type="similarity">
    <text evidence="3">Belongs to the RSA3 family.</text>
</comment>
<dbReference type="InterPro" id="IPR051898">
    <property type="entry name" value="Ribosome_Assembly_3"/>
</dbReference>
<evidence type="ECO:0000256" key="1">
    <source>
        <dbReference type="ARBA" id="ARBA00003035"/>
    </source>
</evidence>
<keyword evidence="11" id="KW-1185">Reference proteome</keyword>
<evidence type="ECO:0000313" key="10">
    <source>
        <dbReference type="EMBL" id="KAK7937380.1"/>
    </source>
</evidence>
<dbReference type="Proteomes" id="UP001391051">
    <property type="component" value="Unassembled WGS sequence"/>
</dbReference>
<evidence type="ECO:0000256" key="2">
    <source>
        <dbReference type="ARBA" id="ARBA00004604"/>
    </source>
</evidence>
<feature type="domain" description="Ribosome-assembly protein 3 C-terminal" evidence="9">
    <location>
        <begin position="11"/>
        <end position="56"/>
    </location>
</feature>
<keyword evidence="5" id="KW-0690">Ribosome biogenesis</keyword>
<name>A0ABR1PSG5_9PEZI</name>